<protein>
    <submittedName>
        <fullName evidence="1">Uncharacterized protein</fullName>
    </submittedName>
</protein>
<dbReference type="AlphaFoldDB" id="A0A9P8Y4V1"/>
<sequence length="188" mass="20871">MNTLATLLTWACASWRRHQYPTFLTKSWGVSSFASMPADVYPEDHKGEAWGPWGQSLKVPPRSPRHSPCYIYVQPAIGGCGRLTARNHGHQLSRETLSEDEKCTTYEHARKPARRSAYIYGRTRGQLPARLVLLPPCCMSCELHVGSSDCAKDYGSRLLRASVISTISAELGLRPTLLSLALEILTAQ</sequence>
<evidence type="ECO:0000313" key="1">
    <source>
        <dbReference type="EMBL" id="KAH7027972.1"/>
    </source>
</evidence>
<accession>A0A9P8Y4V1</accession>
<evidence type="ECO:0000313" key="2">
    <source>
        <dbReference type="Proteomes" id="UP000756346"/>
    </source>
</evidence>
<proteinExistence type="predicted"/>
<dbReference type="Proteomes" id="UP000756346">
    <property type="component" value="Unassembled WGS sequence"/>
</dbReference>
<dbReference type="EMBL" id="JAGTJQ010000007">
    <property type="protein sequence ID" value="KAH7027972.1"/>
    <property type="molecule type" value="Genomic_DNA"/>
</dbReference>
<reference evidence="1" key="1">
    <citation type="journal article" date="2021" name="Nat. Commun.">
        <title>Genetic determinants of endophytism in the Arabidopsis root mycobiome.</title>
        <authorList>
            <person name="Mesny F."/>
            <person name="Miyauchi S."/>
            <person name="Thiergart T."/>
            <person name="Pickel B."/>
            <person name="Atanasova L."/>
            <person name="Karlsson M."/>
            <person name="Huettel B."/>
            <person name="Barry K.W."/>
            <person name="Haridas S."/>
            <person name="Chen C."/>
            <person name="Bauer D."/>
            <person name="Andreopoulos W."/>
            <person name="Pangilinan J."/>
            <person name="LaButti K."/>
            <person name="Riley R."/>
            <person name="Lipzen A."/>
            <person name="Clum A."/>
            <person name="Drula E."/>
            <person name="Henrissat B."/>
            <person name="Kohler A."/>
            <person name="Grigoriev I.V."/>
            <person name="Martin F.M."/>
            <person name="Hacquard S."/>
        </authorList>
    </citation>
    <scope>NUCLEOTIDE SEQUENCE</scope>
    <source>
        <strain evidence="1">MPI-CAGE-CH-0230</strain>
    </source>
</reference>
<name>A0A9P8Y4V1_9PEZI</name>
<gene>
    <name evidence="1" type="ORF">B0I36DRAFT_433127</name>
</gene>
<keyword evidence="2" id="KW-1185">Reference proteome</keyword>
<dbReference type="GeneID" id="70192204"/>
<dbReference type="RefSeq" id="XP_046010771.1">
    <property type="nucleotide sequence ID" value="XM_046162658.1"/>
</dbReference>
<comment type="caution">
    <text evidence="1">The sequence shown here is derived from an EMBL/GenBank/DDBJ whole genome shotgun (WGS) entry which is preliminary data.</text>
</comment>
<organism evidence="1 2">
    <name type="scientific">Microdochium trichocladiopsis</name>
    <dbReference type="NCBI Taxonomy" id="1682393"/>
    <lineage>
        <taxon>Eukaryota</taxon>
        <taxon>Fungi</taxon>
        <taxon>Dikarya</taxon>
        <taxon>Ascomycota</taxon>
        <taxon>Pezizomycotina</taxon>
        <taxon>Sordariomycetes</taxon>
        <taxon>Xylariomycetidae</taxon>
        <taxon>Xylariales</taxon>
        <taxon>Microdochiaceae</taxon>
        <taxon>Microdochium</taxon>
    </lineage>
</organism>